<dbReference type="InterPro" id="IPR028943">
    <property type="entry name" value="ZorC_EH_Signature_dom"/>
</dbReference>
<accession>A0ABV2AYY5</accession>
<reference evidence="2 3" key="1">
    <citation type="submission" date="2013-03" db="EMBL/GenBank/DDBJ databases">
        <title>Salinisphaera dokdonensis CL-ES53 Genome Sequencing.</title>
        <authorList>
            <person name="Li C."/>
            <person name="Lai Q."/>
            <person name="Shao Z."/>
        </authorList>
    </citation>
    <scope>NUCLEOTIDE SEQUENCE [LARGE SCALE GENOMIC DNA]</scope>
    <source>
        <strain evidence="2 3">CL-ES53</strain>
    </source>
</reference>
<protein>
    <recommendedName>
        <fullName evidence="1">Zorya protein ZorC EH domain-containing protein</fullName>
    </recommendedName>
</protein>
<proteinExistence type="predicted"/>
<dbReference type="Pfam" id="PF15611">
    <property type="entry name" value="EH_Signature"/>
    <property type="match status" value="1"/>
</dbReference>
<feature type="domain" description="Zorya protein ZorC EH" evidence="1">
    <location>
        <begin position="11"/>
        <end position="420"/>
    </location>
</feature>
<comment type="caution">
    <text evidence="2">The sequence shown here is derived from an EMBL/GenBank/DDBJ whole genome shotgun (WGS) entry which is preliminary data.</text>
</comment>
<evidence type="ECO:0000313" key="3">
    <source>
        <dbReference type="Proteomes" id="UP001460888"/>
    </source>
</evidence>
<dbReference type="EMBL" id="APND01000002">
    <property type="protein sequence ID" value="MES1928846.1"/>
    <property type="molecule type" value="Genomic_DNA"/>
</dbReference>
<name>A0ABV2AYY5_9GAMM</name>
<keyword evidence="3" id="KW-1185">Reference proteome</keyword>
<organism evidence="2 3">
    <name type="scientific">Salinisphaera dokdonensis CL-ES53</name>
    <dbReference type="NCBI Taxonomy" id="1304272"/>
    <lineage>
        <taxon>Bacteria</taxon>
        <taxon>Pseudomonadati</taxon>
        <taxon>Pseudomonadota</taxon>
        <taxon>Gammaproteobacteria</taxon>
        <taxon>Salinisphaerales</taxon>
        <taxon>Salinisphaeraceae</taxon>
        <taxon>Salinisphaera</taxon>
    </lineage>
</organism>
<gene>
    <name evidence="2" type="ORF">SADO_06317</name>
</gene>
<evidence type="ECO:0000259" key="1">
    <source>
        <dbReference type="Pfam" id="PF15611"/>
    </source>
</evidence>
<dbReference type="Proteomes" id="UP001460888">
    <property type="component" value="Unassembled WGS sequence"/>
</dbReference>
<evidence type="ECO:0000313" key="2">
    <source>
        <dbReference type="EMBL" id="MES1928846.1"/>
    </source>
</evidence>
<sequence length="440" mass="50370">MPKQPTQYDLLETYAALSNAKESRSRMDDLPRRHMRRGPWVLFRSMKETQEPLAHDGHLLTSYYAALSSHGSDRTIGTLAHVYLRDYPTQAFARQTTQSFLAQELRQRDSPRIIRFRQRCEHYSLLEQEGAKRFASLLNSVNDCGALLSDAGLEGELAEQGFIVDAAEQWLPVISRQLEDRDNDSSLGGDLVQRSLQFYQARDGDKSLRFPDLRIELANALLLPFRQITPSASIREPIQRFLMDILGDPRLARGQWHGVDPEAREVLLRWLVNTTLKDFFRIVSLASKRDANADRMWPYRDAFWSAYLNKKVIDNAWVVLGSEIRQSAQSALSQLDKSAYGALSSGSGSQPSHAVLILQIGELIITEWSHSGKYRAWHVDDTQGPKFYRPRYRRDQLIQNPLFEGSHHHAEGGSWQRALAREIHNRTGIQVTEKEFMPRG</sequence>